<dbReference type="Proteomes" id="UP001500804">
    <property type="component" value="Unassembled WGS sequence"/>
</dbReference>
<evidence type="ECO:0000256" key="1">
    <source>
        <dbReference type="SAM" id="MobiDB-lite"/>
    </source>
</evidence>
<dbReference type="EMBL" id="BAABJO010000026">
    <property type="protein sequence ID" value="GAA5133273.1"/>
    <property type="molecule type" value="Genomic_DNA"/>
</dbReference>
<keyword evidence="2" id="KW-1133">Transmembrane helix</keyword>
<organism evidence="3 4">
    <name type="scientific">Pseudonocardia adelaidensis</name>
    <dbReference type="NCBI Taxonomy" id="648754"/>
    <lineage>
        <taxon>Bacteria</taxon>
        <taxon>Bacillati</taxon>
        <taxon>Actinomycetota</taxon>
        <taxon>Actinomycetes</taxon>
        <taxon>Pseudonocardiales</taxon>
        <taxon>Pseudonocardiaceae</taxon>
        <taxon>Pseudonocardia</taxon>
    </lineage>
</organism>
<feature type="region of interest" description="Disordered" evidence="1">
    <location>
        <begin position="1"/>
        <end position="35"/>
    </location>
</feature>
<protein>
    <submittedName>
        <fullName evidence="3">DUF1360 domain-containing protein</fullName>
    </submittedName>
</protein>
<dbReference type="InterPro" id="IPR010773">
    <property type="entry name" value="Mycophage_PG1_Gp7"/>
</dbReference>
<feature type="transmembrane region" description="Helical" evidence="2">
    <location>
        <begin position="45"/>
        <end position="65"/>
    </location>
</feature>
<feature type="compositionally biased region" description="Basic and acidic residues" evidence="1">
    <location>
        <begin position="26"/>
        <end position="35"/>
    </location>
</feature>
<dbReference type="RefSeq" id="WP_345609381.1">
    <property type="nucleotide sequence ID" value="NZ_BAABJO010000026.1"/>
</dbReference>
<sequence>MSERRTARHRTAQPRTAPSGDGVAEAARDEARTYRHGEDRPLRGYVLVMAVFAALVAGAAGLVAASGRRLPHGIGPWDLLLITAGTHKLARTLSKDAVTSPIRVPFTRYSGTGGPAEVMEDARTASGVRHAIGELVTCPFCLDMWIATGFAFGHVFAPRVTRLVAATFTALAGADFLQLLYARGQQAAGA</sequence>
<name>A0ABP9NTW8_9PSEU</name>
<evidence type="ECO:0000313" key="3">
    <source>
        <dbReference type="EMBL" id="GAA5133273.1"/>
    </source>
</evidence>
<keyword evidence="4" id="KW-1185">Reference proteome</keyword>
<proteinExistence type="predicted"/>
<comment type="caution">
    <text evidence="3">The sequence shown here is derived from an EMBL/GenBank/DDBJ whole genome shotgun (WGS) entry which is preliminary data.</text>
</comment>
<keyword evidence="2" id="KW-0812">Transmembrane</keyword>
<keyword evidence="2" id="KW-0472">Membrane</keyword>
<feature type="compositionally biased region" description="Basic residues" evidence="1">
    <location>
        <begin position="1"/>
        <end position="12"/>
    </location>
</feature>
<evidence type="ECO:0000256" key="2">
    <source>
        <dbReference type="SAM" id="Phobius"/>
    </source>
</evidence>
<accession>A0ABP9NTW8</accession>
<evidence type="ECO:0000313" key="4">
    <source>
        <dbReference type="Proteomes" id="UP001500804"/>
    </source>
</evidence>
<dbReference type="Pfam" id="PF07098">
    <property type="entry name" value="DUF1360"/>
    <property type="match status" value="1"/>
</dbReference>
<reference evidence="4" key="1">
    <citation type="journal article" date="2019" name="Int. J. Syst. Evol. Microbiol.">
        <title>The Global Catalogue of Microorganisms (GCM) 10K type strain sequencing project: providing services to taxonomists for standard genome sequencing and annotation.</title>
        <authorList>
            <consortium name="The Broad Institute Genomics Platform"/>
            <consortium name="The Broad Institute Genome Sequencing Center for Infectious Disease"/>
            <person name="Wu L."/>
            <person name="Ma J."/>
        </authorList>
    </citation>
    <scope>NUCLEOTIDE SEQUENCE [LARGE SCALE GENOMIC DNA]</scope>
    <source>
        <strain evidence="4">JCM 18302</strain>
    </source>
</reference>
<gene>
    <name evidence="3" type="ORF">GCM10023320_59170</name>
</gene>